<proteinExistence type="predicted"/>
<accession>A0A397S6J7</accession>
<dbReference type="PANTHER" id="PTHR46091:SF3">
    <property type="entry name" value="AMINE OXIDASE DOMAIN-CONTAINING PROTEIN"/>
    <property type="match status" value="1"/>
</dbReference>
<keyword evidence="1" id="KW-0285">Flavoprotein</keyword>
<dbReference type="SUPFAM" id="SSF51905">
    <property type="entry name" value="FAD/NAD(P)-binding domain"/>
    <property type="match status" value="1"/>
</dbReference>
<evidence type="ECO:0000256" key="4">
    <source>
        <dbReference type="ARBA" id="ARBA00022857"/>
    </source>
</evidence>
<name>A0A397S6J7_9MOLU</name>
<dbReference type="Proteomes" id="UP000266506">
    <property type="component" value="Unassembled WGS sequence"/>
</dbReference>
<dbReference type="OrthoDB" id="9814556at2"/>
<keyword evidence="2" id="KW-0732">Signal</keyword>
<evidence type="ECO:0000256" key="5">
    <source>
        <dbReference type="ARBA" id="ARBA00023027"/>
    </source>
</evidence>
<dbReference type="EMBL" id="QXEV01000002">
    <property type="protein sequence ID" value="RIA78351.1"/>
    <property type="molecule type" value="Genomic_DNA"/>
</dbReference>
<protein>
    <submittedName>
        <fullName evidence="6">Phytoene dehydrogenase-like protein</fullName>
    </submittedName>
</protein>
<evidence type="ECO:0000256" key="1">
    <source>
        <dbReference type="ARBA" id="ARBA00022630"/>
    </source>
</evidence>
<dbReference type="InterPro" id="IPR052206">
    <property type="entry name" value="Retinol_saturase"/>
</dbReference>
<dbReference type="Gene3D" id="3.50.50.60">
    <property type="entry name" value="FAD/NAD(P)-binding domain"/>
    <property type="match status" value="2"/>
</dbReference>
<comment type="caution">
    <text evidence="6">The sequence shown here is derived from an EMBL/GenBank/DDBJ whole genome shotgun (WGS) entry which is preliminary data.</text>
</comment>
<reference evidence="6 7" key="1">
    <citation type="submission" date="2018-08" db="EMBL/GenBank/DDBJ databases">
        <title>Genomic Encyclopedia of Archaeal and Bacterial Type Strains, Phase II (KMG-II): from individual species to whole genera.</title>
        <authorList>
            <person name="Goeker M."/>
        </authorList>
    </citation>
    <scope>NUCLEOTIDE SEQUENCE [LARGE SCALE GENOMIC DNA]</scope>
    <source>
        <strain evidence="6 7">ATCC 27112</strain>
    </source>
</reference>
<dbReference type="InterPro" id="IPR036188">
    <property type="entry name" value="FAD/NAD-bd_sf"/>
</dbReference>
<dbReference type="AlphaFoldDB" id="A0A397S6J7"/>
<dbReference type="InParanoid" id="A0A397S6J7"/>
<keyword evidence="7" id="KW-1185">Reference proteome</keyword>
<evidence type="ECO:0000256" key="3">
    <source>
        <dbReference type="ARBA" id="ARBA00022827"/>
    </source>
</evidence>
<dbReference type="RefSeq" id="WP_119015472.1">
    <property type="nucleotide sequence ID" value="NZ_QXEV01000002.1"/>
</dbReference>
<evidence type="ECO:0000256" key="2">
    <source>
        <dbReference type="ARBA" id="ARBA00022729"/>
    </source>
</evidence>
<evidence type="ECO:0000313" key="6">
    <source>
        <dbReference type="EMBL" id="RIA78351.1"/>
    </source>
</evidence>
<keyword evidence="4" id="KW-0521">NADP</keyword>
<organism evidence="6 7">
    <name type="scientific">Anaeroplasma bactoclasticum</name>
    <dbReference type="NCBI Taxonomy" id="2088"/>
    <lineage>
        <taxon>Bacteria</taxon>
        <taxon>Bacillati</taxon>
        <taxon>Mycoplasmatota</taxon>
        <taxon>Mollicutes</taxon>
        <taxon>Anaeroplasmatales</taxon>
        <taxon>Anaeroplasmataceae</taxon>
        <taxon>Anaeroplasma</taxon>
    </lineage>
</organism>
<dbReference type="PROSITE" id="PS51257">
    <property type="entry name" value="PROKAR_LIPOPROTEIN"/>
    <property type="match status" value="1"/>
</dbReference>
<dbReference type="PANTHER" id="PTHR46091">
    <property type="entry name" value="BLR7054 PROTEIN"/>
    <property type="match status" value="1"/>
</dbReference>
<keyword evidence="5" id="KW-0520">NAD</keyword>
<sequence length="524" mass="58909">MGYFKEKYDAIIIGGALAGMSCALSLAKNGKDVLILERHNLPGGLTTSFVRGGMEMEATLHEMMSIGPKEMPLKIRQFLEEMNVMVDWLRVPEAYRISVPKENIDITLHAGFTGSVKNDIFIPGEFTMAHEIDEKYPNTFKEVNRFMNLCAEVYNSVNVLSDSSMSKLQMLLKHQGLVRTAGYSTEEVLKSFDLPSEVIDILKAYWIYVGSPFSELPFTIYAFLMADYFIGGSYVCKEFSHELSLRMQEACEEMNVQYEYGQDVDKILVRDGHVYGVKTKRGDIIYSNYVACSAYPNTCYGRMIEPINSVPKEAYQNTNARKMGVSVVSVVLILDKTPEELNIHDYSVFSSESNMDLDKFFEQGKTLGPYDYLTTICLNYANPSCVKEGYTSLSITYLPSPLAFLDITDLNYHEIKRKMAFDMIKTISDHLGVNLFDHIIEIEIEMPHTVAHYTSNFLGGIYGYQHSMEDHVVARLMMADGENYIKGLAFCGAHAISGDGMAPAISNGRKAAKTLLDQMDTEGK</sequence>
<evidence type="ECO:0000313" key="7">
    <source>
        <dbReference type="Proteomes" id="UP000266506"/>
    </source>
</evidence>
<keyword evidence="3" id="KW-0274">FAD</keyword>
<gene>
    <name evidence="6" type="ORF">EI71_00303</name>
</gene>
<dbReference type="Pfam" id="PF13450">
    <property type="entry name" value="NAD_binding_8"/>
    <property type="match status" value="1"/>
</dbReference>